<gene>
    <name evidence="1" type="ORF">PLXY2_LOCUS6544</name>
</gene>
<accession>A0A8S4ESQ9</accession>
<protein>
    <submittedName>
        <fullName evidence="1">(diamondback moth) hypothetical protein</fullName>
    </submittedName>
</protein>
<evidence type="ECO:0000313" key="1">
    <source>
        <dbReference type="EMBL" id="CAG9118752.1"/>
    </source>
</evidence>
<evidence type="ECO:0000313" key="2">
    <source>
        <dbReference type="Proteomes" id="UP000653454"/>
    </source>
</evidence>
<organism evidence="1 2">
    <name type="scientific">Plutella xylostella</name>
    <name type="common">Diamondback moth</name>
    <name type="synonym">Plutella maculipennis</name>
    <dbReference type="NCBI Taxonomy" id="51655"/>
    <lineage>
        <taxon>Eukaryota</taxon>
        <taxon>Metazoa</taxon>
        <taxon>Ecdysozoa</taxon>
        <taxon>Arthropoda</taxon>
        <taxon>Hexapoda</taxon>
        <taxon>Insecta</taxon>
        <taxon>Pterygota</taxon>
        <taxon>Neoptera</taxon>
        <taxon>Endopterygota</taxon>
        <taxon>Lepidoptera</taxon>
        <taxon>Glossata</taxon>
        <taxon>Ditrysia</taxon>
        <taxon>Yponomeutoidea</taxon>
        <taxon>Plutellidae</taxon>
        <taxon>Plutella</taxon>
    </lineage>
</organism>
<proteinExistence type="predicted"/>
<dbReference type="Proteomes" id="UP000653454">
    <property type="component" value="Unassembled WGS sequence"/>
</dbReference>
<dbReference type="EMBL" id="CAJHNJ030000021">
    <property type="protein sequence ID" value="CAG9118752.1"/>
    <property type="molecule type" value="Genomic_DNA"/>
</dbReference>
<name>A0A8S4ESQ9_PLUXY</name>
<reference evidence="1" key="1">
    <citation type="submission" date="2020-11" db="EMBL/GenBank/DDBJ databases">
        <authorList>
            <person name="Whiteford S."/>
        </authorList>
    </citation>
    <scope>NUCLEOTIDE SEQUENCE</scope>
</reference>
<sequence>MTEELVRSFVKVLNVPNQNQGVSNNLRLCVLENIRKLCQAGTEGHKNVDDNFTSMMTEFFNLNIGAGSSDDSVDRKLDAFLARKLKHMELNSAFDSELNPEILQAMINLNCQGIYLEKLSTDLIHWDVNNDKQHHLMRNLWTNPDSTGSSSQMLDDVTIKMKVELEKYLLSLCHYVIVNKDIEIRTVFTSYENLLQLVDKCVDSSQCFQMSISILNFIFITTNCDERLQQFIPCFIIIVKNRVPSHKFMVLYPSHLSSVVILLDMDLDILESPFRDVYVTHTLAHLKRLHTTSLHDLIMLISHYPQWFDEYFGKELSNEMES</sequence>
<keyword evidence="2" id="KW-1185">Reference proteome</keyword>
<dbReference type="AlphaFoldDB" id="A0A8S4ESQ9"/>
<comment type="caution">
    <text evidence="1">The sequence shown here is derived from an EMBL/GenBank/DDBJ whole genome shotgun (WGS) entry which is preliminary data.</text>
</comment>